<proteinExistence type="inferred from homology"/>
<comment type="caution">
    <text evidence="15">The sequence shown here is derived from an EMBL/GenBank/DDBJ whole genome shotgun (WGS) entry which is preliminary data.</text>
</comment>
<dbReference type="AlphaFoldDB" id="A0AAD7Q6M7"/>
<feature type="compositionally biased region" description="Basic and acidic residues" evidence="12">
    <location>
        <begin position="1"/>
        <end position="22"/>
    </location>
</feature>
<feature type="region of interest" description="Disordered" evidence="12">
    <location>
        <begin position="1"/>
        <end position="117"/>
    </location>
</feature>
<dbReference type="GO" id="GO:0061630">
    <property type="term" value="F:ubiquitin protein ligase activity"/>
    <property type="evidence" value="ECO:0007669"/>
    <property type="project" value="UniProtKB-EC"/>
</dbReference>
<dbReference type="PROSITE" id="PS51081">
    <property type="entry name" value="ZF_SIAH"/>
    <property type="match status" value="1"/>
</dbReference>
<dbReference type="InterPro" id="IPR049548">
    <property type="entry name" value="Sina-like_RING"/>
</dbReference>
<dbReference type="Proteomes" id="UP001163823">
    <property type="component" value="Chromosome 3"/>
</dbReference>
<dbReference type="EC" id="2.3.2.27" evidence="4"/>
<comment type="catalytic activity">
    <reaction evidence="1">
        <text>S-ubiquitinyl-[E2 ubiquitin-conjugating enzyme]-L-cysteine + [acceptor protein]-L-lysine = [E2 ubiquitin-conjugating enzyme]-L-cysteine + N(6)-ubiquitinyl-[acceptor protein]-L-lysine.</text>
        <dbReference type="EC" id="2.3.2.27"/>
    </reaction>
</comment>
<feature type="domain" description="SIAH-type" evidence="14">
    <location>
        <begin position="183"/>
        <end position="241"/>
    </location>
</feature>
<dbReference type="Pfam" id="PF21361">
    <property type="entry name" value="Sina_ZnF"/>
    <property type="match status" value="1"/>
</dbReference>
<dbReference type="KEGG" id="qsa:O6P43_005664"/>
<feature type="domain" description="RING-type" evidence="13">
    <location>
        <begin position="130"/>
        <end position="165"/>
    </location>
</feature>
<evidence type="ECO:0000256" key="4">
    <source>
        <dbReference type="ARBA" id="ARBA00012483"/>
    </source>
</evidence>
<evidence type="ECO:0000256" key="5">
    <source>
        <dbReference type="ARBA" id="ARBA00022679"/>
    </source>
</evidence>
<dbReference type="SUPFAM" id="SSF49599">
    <property type="entry name" value="TRAF domain-like"/>
    <property type="match status" value="1"/>
</dbReference>
<keyword evidence="6" id="KW-0479">Metal-binding</keyword>
<dbReference type="PANTHER" id="PTHR46632:SF16">
    <property type="entry name" value="E3 UBIQUITIN-PROTEIN LIGASE SINA-LIKE 10"/>
    <property type="match status" value="1"/>
</dbReference>
<gene>
    <name evidence="15" type="ORF">O6P43_005664</name>
</gene>
<keyword evidence="16" id="KW-1185">Reference proteome</keyword>
<keyword evidence="8" id="KW-0833">Ubl conjugation pathway</keyword>
<evidence type="ECO:0000256" key="12">
    <source>
        <dbReference type="SAM" id="MobiDB-lite"/>
    </source>
</evidence>
<dbReference type="InterPro" id="IPR044286">
    <property type="entry name" value="SINL_plant"/>
</dbReference>
<feature type="non-terminal residue" evidence="15">
    <location>
        <position position="257"/>
    </location>
</feature>
<dbReference type="PROSITE" id="PS50089">
    <property type="entry name" value="ZF_RING_2"/>
    <property type="match status" value="1"/>
</dbReference>
<dbReference type="PANTHER" id="PTHR46632">
    <property type="entry name" value="E3 UBIQUITIN-PROTEIN LIGASE SINA-LIKE 4"/>
    <property type="match status" value="1"/>
</dbReference>
<evidence type="ECO:0000313" key="15">
    <source>
        <dbReference type="EMBL" id="KAJ7975797.1"/>
    </source>
</evidence>
<feature type="compositionally biased region" description="Basic and acidic residues" evidence="12">
    <location>
        <begin position="47"/>
        <end position="57"/>
    </location>
</feature>
<dbReference type="InterPro" id="IPR001841">
    <property type="entry name" value="Znf_RING"/>
</dbReference>
<keyword evidence="9" id="KW-0862">Zinc</keyword>
<sequence>ERGRSVTERGEKEMAKFSVGRDDDGEGSSDPWQKRRRVSLRNSTVDQQREPVNVEDKSDAEESDEESDDECGIISDAVDEGEREFNEEEQDQDRIAGHASNGSNQVDTREGPSTHAPISLKLMDPEVLDCYICCEPLSIPVFQCENGHTACSSCCTKIANKCPFCARTIGYNHCRAIEKVLESIRISCNNAEYGCQEMMSCSKKKDHEKTCIFAPCLCPHSDCDFAASVTVLSLHFSMNHMNSAMSFIYNSIFLDLL</sequence>
<comment type="pathway">
    <text evidence="2">Protein modification; protein ubiquitination.</text>
</comment>
<evidence type="ECO:0000256" key="3">
    <source>
        <dbReference type="ARBA" id="ARBA00009119"/>
    </source>
</evidence>
<evidence type="ECO:0000256" key="6">
    <source>
        <dbReference type="ARBA" id="ARBA00022723"/>
    </source>
</evidence>
<feature type="compositionally biased region" description="Acidic residues" evidence="12">
    <location>
        <begin position="58"/>
        <end position="91"/>
    </location>
</feature>
<keyword evidence="7 11" id="KW-0863">Zinc-finger</keyword>
<dbReference type="InterPro" id="IPR013083">
    <property type="entry name" value="Znf_RING/FYVE/PHD"/>
</dbReference>
<protein>
    <recommendedName>
        <fullName evidence="4">RING-type E3 ubiquitin transferase</fullName>
        <ecNumber evidence="4">2.3.2.27</ecNumber>
    </recommendedName>
</protein>
<evidence type="ECO:0000256" key="11">
    <source>
        <dbReference type="PROSITE-ProRule" id="PRU00455"/>
    </source>
</evidence>
<dbReference type="GO" id="GO:0008270">
    <property type="term" value="F:zinc ion binding"/>
    <property type="evidence" value="ECO:0007669"/>
    <property type="project" value="UniProtKB-KW"/>
</dbReference>
<dbReference type="Pfam" id="PF21362">
    <property type="entry name" value="Sina_RING"/>
    <property type="match status" value="1"/>
</dbReference>
<evidence type="ECO:0000256" key="10">
    <source>
        <dbReference type="ARBA" id="ARBA00024004"/>
    </source>
</evidence>
<evidence type="ECO:0000256" key="9">
    <source>
        <dbReference type="ARBA" id="ARBA00022833"/>
    </source>
</evidence>
<evidence type="ECO:0000256" key="7">
    <source>
        <dbReference type="ARBA" id="ARBA00022771"/>
    </source>
</evidence>
<evidence type="ECO:0000256" key="8">
    <source>
        <dbReference type="ARBA" id="ARBA00022786"/>
    </source>
</evidence>
<comment type="similarity">
    <text evidence="3">Belongs to the SINA (Seven in absentia) family.</text>
</comment>
<name>A0AAD7Q6M7_QUISA</name>
<evidence type="ECO:0000313" key="16">
    <source>
        <dbReference type="Proteomes" id="UP001163823"/>
    </source>
</evidence>
<dbReference type="InterPro" id="IPR013010">
    <property type="entry name" value="Znf_SIAH"/>
</dbReference>
<evidence type="ECO:0000256" key="2">
    <source>
        <dbReference type="ARBA" id="ARBA00004906"/>
    </source>
</evidence>
<organism evidence="15 16">
    <name type="scientific">Quillaja saponaria</name>
    <name type="common">Soap bark tree</name>
    <dbReference type="NCBI Taxonomy" id="32244"/>
    <lineage>
        <taxon>Eukaryota</taxon>
        <taxon>Viridiplantae</taxon>
        <taxon>Streptophyta</taxon>
        <taxon>Embryophyta</taxon>
        <taxon>Tracheophyta</taxon>
        <taxon>Spermatophyta</taxon>
        <taxon>Magnoliopsida</taxon>
        <taxon>eudicotyledons</taxon>
        <taxon>Gunneridae</taxon>
        <taxon>Pentapetalae</taxon>
        <taxon>rosids</taxon>
        <taxon>fabids</taxon>
        <taxon>Fabales</taxon>
        <taxon>Quillajaceae</taxon>
        <taxon>Quillaja</taxon>
    </lineage>
</organism>
<reference evidence="15" key="1">
    <citation type="journal article" date="2023" name="Science">
        <title>Elucidation of the pathway for biosynthesis of saponin adjuvants from the soapbark tree.</title>
        <authorList>
            <person name="Reed J."/>
            <person name="Orme A."/>
            <person name="El-Demerdash A."/>
            <person name="Owen C."/>
            <person name="Martin L.B.B."/>
            <person name="Misra R.C."/>
            <person name="Kikuchi S."/>
            <person name="Rejzek M."/>
            <person name="Martin A.C."/>
            <person name="Harkess A."/>
            <person name="Leebens-Mack J."/>
            <person name="Louveau T."/>
            <person name="Stephenson M.J."/>
            <person name="Osbourn A."/>
        </authorList>
    </citation>
    <scope>NUCLEOTIDE SEQUENCE</scope>
    <source>
        <strain evidence="15">S10</strain>
    </source>
</reference>
<evidence type="ECO:0000259" key="13">
    <source>
        <dbReference type="PROSITE" id="PS50089"/>
    </source>
</evidence>
<keyword evidence="5" id="KW-0808">Transferase</keyword>
<comment type="function">
    <text evidence="10">E3 ubiquitin-protein ligase that mediates ubiquitination and subsequent proteasomal degradation of target proteins. E3 ubiquitin ligases accept ubiquitin from an E2 ubiquitin-conjugating enzyme in the form of a thioester and then directly transfers the ubiquitin to targeted substrates. It probably triggers the ubiquitin-mediated degradation of different substrates.</text>
</comment>
<evidence type="ECO:0000256" key="1">
    <source>
        <dbReference type="ARBA" id="ARBA00000900"/>
    </source>
</evidence>
<evidence type="ECO:0000259" key="14">
    <source>
        <dbReference type="PROSITE" id="PS51081"/>
    </source>
</evidence>
<accession>A0AAD7Q6M7</accession>
<dbReference type="Gene3D" id="3.30.40.10">
    <property type="entry name" value="Zinc/RING finger domain, C3HC4 (zinc finger)"/>
    <property type="match status" value="1"/>
</dbReference>
<dbReference type="EMBL" id="JARAOO010000003">
    <property type="protein sequence ID" value="KAJ7975797.1"/>
    <property type="molecule type" value="Genomic_DNA"/>
</dbReference>
<dbReference type="CDD" id="cd16571">
    <property type="entry name" value="RING-HC_SIAHs"/>
    <property type="match status" value="1"/>
</dbReference>